<evidence type="ECO:0000313" key="5">
    <source>
        <dbReference type="Proteomes" id="UP000517759"/>
    </source>
</evidence>
<name>A0A7W6AGG0_9HYPH</name>
<evidence type="ECO:0000256" key="1">
    <source>
        <dbReference type="SAM" id="SignalP"/>
    </source>
</evidence>
<reference evidence="4 5" key="3">
    <citation type="submission" date="2020-08" db="EMBL/GenBank/DDBJ databases">
        <title>Genomic Encyclopedia of Type Strains, Phase IV (KMG-IV): sequencing the most valuable type-strain genomes for metagenomic binning, comparative biology and taxonomic classification.</title>
        <authorList>
            <person name="Goeker M."/>
        </authorList>
    </citation>
    <scope>NUCLEOTIDE SEQUENCE [LARGE SCALE GENOMIC DNA]</scope>
    <source>
        <strain evidence="4 5">DSM 24105</strain>
    </source>
</reference>
<evidence type="ECO:0000313" key="3">
    <source>
        <dbReference type="EMBL" id="GLS45291.1"/>
    </source>
</evidence>
<dbReference type="Proteomes" id="UP001156881">
    <property type="component" value="Unassembled WGS sequence"/>
</dbReference>
<evidence type="ECO:0000313" key="4">
    <source>
        <dbReference type="EMBL" id="MBB3900990.1"/>
    </source>
</evidence>
<dbReference type="RefSeq" id="WP_183501757.1">
    <property type="nucleotide sequence ID" value="NZ_BSPG01000020.1"/>
</dbReference>
<dbReference type="AlphaFoldDB" id="A0A7W6AGG0"/>
<organism evidence="4 5">
    <name type="scientific">Methylobacterium brachythecii</name>
    <dbReference type="NCBI Taxonomy" id="1176177"/>
    <lineage>
        <taxon>Bacteria</taxon>
        <taxon>Pseudomonadati</taxon>
        <taxon>Pseudomonadota</taxon>
        <taxon>Alphaproteobacteria</taxon>
        <taxon>Hyphomicrobiales</taxon>
        <taxon>Methylobacteriaceae</taxon>
        <taxon>Methylobacterium</taxon>
    </lineage>
</organism>
<reference evidence="6" key="2">
    <citation type="journal article" date="2019" name="Int. J. Syst. Evol. Microbiol.">
        <title>The Global Catalogue of Microorganisms (GCM) 10K type strain sequencing project: providing services to taxonomists for standard genome sequencing and annotation.</title>
        <authorList>
            <consortium name="The Broad Institute Genomics Platform"/>
            <consortium name="The Broad Institute Genome Sequencing Center for Infectious Disease"/>
            <person name="Wu L."/>
            <person name="Ma J."/>
        </authorList>
    </citation>
    <scope>NUCLEOTIDE SEQUENCE [LARGE SCALE GENOMIC DNA]</scope>
    <source>
        <strain evidence="6">NBRC 107710</strain>
    </source>
</reference>
<feature type="domain" description="DUF4142" evidence="2">
    <location>
        <begin position="48"/>
        <end position="93"/>
    </location>
</feature>
<dbReference type="Gene3D" id="1.20.1260.10">
    <property type="match status" value="1"/>
</dbReference>
<dbReference type="PANTHER" id="PTHR38593">
    <property type="entry name" value="BLR2558 PROTEIN"/>
    <property type="match status" value="1"/>
</dbReference>
<keyword evidence="6" id="KW-1185">Reference proteome</keyword>
<reference evidence="3" key="4">
    <citation type="submission" date="2023-01" db="EMBL/GenBank/DDBJ databases">
        <title>Draft genome sequence of Methylobacterium brachythecii strain NBRC 107710.</title>
        <authorList>
            <person name="Sun Q."/>
            <person name="Mori K."/>
        </authorList>
    </citation>
    <scope>NUCLEOTIDE SEQUENCE</scope>
    <source>
        <strain evidence="3">NBRC 107710</strain>
    </source>
</reference>
<dbReference type="EMBL" id="JACIDN010000001">
    <property type="protein sequence ID" value="MBB3900990.1"/>
    <property type="molecule type" value="Genomic_DNA"/>
</dbReference>
<feature type="domain" description="DUF4142" evidence="2">
    <location>
        <begin position="147"/>
        <end position="216"/>
    </location>
</feature>
<feature type="signal peptide" evidence="1">
    <location>
        <begin position="1"/>
        <end position="22"/>
    </location>
</feature>
<evidence type="ECO:0000313" key="6">
    <source>
        <dbReference type="Proteomes" id="UP001156881"/>
    </source>
</evidence>
<dbReference type="InterPro" id="IPR012347">
    <property type="entry name" value="Ferritin-like"/>
</dbReference>
<accession>A0A7W6AGG0</accession>
<sequence length="226" mass="23587">MKQTLALAAFGLSAVLAGPAFAQEPLPVRVAPPEASLPVGALTNTGTFRVEALRSDAASIASSQLALQRSRNRDVRDYARRVIETREATTDALLPPGTLLTASGLIAFDRMGDAAASGNPAGIVLTPVAVPSRMADGDSGEPGRRVALGAQGQARVDRLRATPDGGSFDQLYVAQQARADARALALYEGYARSGDSTQGRRFANEALPYIAAEHDRSSNIDLSLGS</sequence>
<comment type="caution">
    <text evidence="4">The sequence shown here is derived from an EMBL/GenBank/DDBJ whole genome shotgun (WGS) entry which is preliminary data.</text>
</comment>
<dbReference type="Proteomes" id="UP000517759">
    <property type="component" value="Unassembled WGS sequence"/>
</dbReference>
<reference evidence="3" key="1">
    <citation type="journal article" date="2014" name="Int. J. Syst. Evol. Microbiol.">
        <title>Complete genome of a new Firmicutes species belonging to the dominant human colonic microbiota ('Ruminococcus bicirculans') reveals two chromosomes and a selective capacity to utilize plant glucans.</title>
        <authorList>
            <consortium name="NISC Comparative Sequencing Program"/>
            <person name="Wegmann U."/>
            <person name="Louis P."/>
            <person name="Goesmann A."/>
            <person name="Henrissat B."/>
            <person name="Duncan S.H."/>
            <person name="Flint H.J."/>
        </authorList>
    </citation>
    <scope>NUCLEOTIDE SEQUENCE</scope>
    <source>
        <strain evidence="3">NBRC 107710</strain>
    </source>
</reference>
<keyword evidence="1" id="KW-0732">Signal</keyword>
<evidence type="ECO:0000259" key="2">
    <source>
        <dbReference type="Pfam" id="PF13628"/>
    </source>
</evidence>
<proteinExistence type="predicted"/>
<dbReference type="PANTHER" id="PTHR38593:SF1">
    <property type="entry name" value="BLR2558 PROTEIN"/>
    <property type="match status" value="1"/>
</dbReference>
<feature type="chain" id="PRO_5030908810" evidence="1">
    <location>
        <begin position="23"/>
        <end position="226"/>
    </location>
</feature>
<dbReference type="InterPro" id="IPR025419">
    <property type="entry name" value="DUF4142"/>
</dbReference>
<dbReference type="EMBL" id="BSPG01000020">
    <property type="protein sequence ID" value="GLS45291.1"/>
    <property type="molecule type" value="Genomic_DNA"/>
</dbReference>
<gene>
    <name evidence="3" type="ORF">GCM10007884_32800</name>
    <name evidence="4" type="ORF">GGR33_000470</name>
</gene>
<protein>
    <submittedName>
        <fullName evidence="4">Putative outer membrane protein</fullName>
    </submittedName>
</protein>
<dbReference type="Pfam" id="PF13628">
    <property type="entry name" value="DUF4142"/>
    <property type="match status" value="2"/>
</dbReference>